<evidence type="ECO:0000313" key="7">
    <source>
        <dbReference type="EMBL" id="CAH2056327.1"/>
    </source>
</evidence>
<name>A0ABN8IFZ5_9NEOP</name>
<dbReference type="SUPFAM" id="SSF111352">
    <property type="entry name" value="Ammonium transporter"/>
    <property type="match status" value="1"/>
</dbReference>
<dbReference type="EMBL" id="OW152835">
    <property type="protein sequence ID" value="CAH2056327.1"/>
    <property type="molecule type" value="Genomic_DNA"/>
</dbReference>
<organism evidence="7 8">
    <name type="scientific">Iphiclides podalirius</name>
    <name type="common">scarce swallowtail</name>
    <dbReference type="NCBI Taxonomy" id="110791"/>
    <lineage>
        <taxon>Eukaryota</taxon>
        <taxon>Metazoa</taxon>
        <taxon>Ecdysozoa</taxon>
        <taxon>Arthropoda</taxon>
        <taxon>Hexapoda</taxon>
        <taxon>Insecta</taxon>
        <taxon>Pterygota</taxon>
        <taxon>Neoptera</taxon>
        <taxon>Endopterygota</taxon>
        <taxon>Lepidoptera</taxon>
        <taxon>Glossata</taxon>
        <taxon>Ditrysia</taxon>
        <taxon>Papilionoidea</taxon>
        <taxon>Papilionidae</taxon>
        <taxon>Papilioninae</taxon>
        <taxon>Iphiclides</taxon>
    </lineage>
</organism>
<feature type="non-terminal residue" evidence="7">
    <location>
        <position position="278"/>
    </location>
</feature>
<reference evidence="7" key="1">
    <citation type="submission" date="2022-03" db="EMBL/GenBank/DDBJ databases">
        <authorList>
            <person name="Martin H S."/>
        </authorList>
    </citation>
    <scope>NUCLEOTIDE SEQUENCE</scope>
</reference>
<dbReference type="InterPro" id="IPR024041">
    <property type="entry name" value="NH4_transpt_AmtB-like_dom"/>
</dbReference>
<keyword evidence="3 5" id="KW-1133">Transmembrane helix</keyword>
<comment type="subcellular location">
    <subcellularLocation>
        <location evidence="1">Membrane</location>
        <topology evidence="1">Multi-pass membrane protein</topology>
    </subcellularLocation>
</comment>
<keyword evidence="2 5" id="KW-0812">Transmembrane</keyword>
<keyword evidence="4 5" id="KW-0472">Membrane</keyword>
<accession>A0ABN8IFZ5</accession>
<feature type="domain" description="Ammonium transporter AmtB-like" evidence="6">
    <location>
        <begin position="39"/>
        <end position="222"/>
    </location>
</feature>
<feature type="transmembrane region" description="Helical" evidence="5">
    <location>
        <begin position="255"/>
        <end position="277"/>
    </location>
</feature>
<proteinExistence type="predicted"/>
<dbReference type="Pfam" id="PF00909">
    <property type="entry name" value="Ammonium_transp"/>
    <property type="match status" value="1"/>
</dbReference>
<protein>
    <recommendedName>
        <fullName evidence="6">Ammonium transporter AmtB-like domain-containing protein</fullName>
    </recommendedName>
</protein>
<evidence type="ECO:0000313" key="8">
    <source>
        <dbReference type="Proteomes" id="UP000837857"/>
    </source>
</evidence>
<evidence type="ECO:0000256" key="5">
    <source>
        <dbReference type="SAM" id="Phobius"/>
    </source>
</evidence>
<dbReference type="PANTHER" id="PTHR11730">
    <property type="entry name" value="AMMONIUM TRANSPORTER"/>
    <property type="match status" value="1"/>
</dbReference>
<feature type="transmembrane region" description="Helical" evidence="5">
    <location>
        <begin position="194"/>
        <end position="214"/>
    </location>
</feature>
<feature type="transmembrane region" description="Helical" evidence="5">
    <location>
        <begin position="89"/>
        <end position="111"/>
    </location>
</feature>
<evidence type="ECO:0000259" key="6">
    <source>
        <dbReference type="Pfam" id="PF00909"/>
    </source>
</evidence>
<feature type="transmembrane region" description="Helical" evidence="5">
    <location>
        <begin position="38"/>
        <end position="58"/>
    </location>
</feature>
<keyword evidence="8" id="KW-1185">Reference proteome</keyword>
<evidence type="ECO:0000256" key="1">
    <source>
        <dbReference type="ARBA" id="ARBA00004141"/>
    </source>
</evidence>
<dbReference type="InterPro" id="IPR029020">
    <property type="entry name" value="Ammonium/urea_transptr"/>
</dbReference>
<feature type="transmembrane region" description="Helical" evidence="5">
    <location>
        <begin position="123"/>
        <end position="143"/>
    </location>
</feature>
<feature type="transmembrane region" description="Helical" evidence="5">
    <location>
        <begin position="163"/>
        <end position="182"/>
    </location>
</feature>
<gene>
    <name evidence="7" type="ORF">IPOD504_LOCUS9562</name>
</gene>
<evidence type="ECO:0000256" key="3">
    <source>
        <dbReference type="ARBA" id="ARBA00022989"/>
    </source>
</evidence>
<dbReference type="Proteomes" id="UP000837857">
    <property type="component" value="Chromosome 23"/>
</dbReference>
<sequence>MESNWTIFPHVGLRSPNLTNTTVSLQENFEIDIEDTNWILTSSFIIFTMQTGLTYWIFGYGLSFGQGSWSNPFIGVGDFLLDPPVGDALMGPVLASFLFQLSFATTATTIVSGAMAERCNFKAYCMFSFLNTIVYCVPAGWVWGEHGFLSKLGAVDIAGSGPVHLVGGSSAFASALMLGPRLGRYANGNSPLPLGNPVNAVMGTFVLWWGWLAFNSGSTYGTIPRRLGSDEASEISPAGSVDRQLNNVSGAKWQYAARAAVMTMMGSFGGGSFGILLV</sequence>
<dbReference type="Gene3D" id="1.10.3430.10">
    <property type="entry name" value="Ammonium transporter AmtB like domains"/>
    <property type="match status" value="1"/>
</dbReference>
<evidence type="ECO:0000256" key="2">
    <source>
        <dbReference type="ARBA" id="ARBA00022692"/>
    </source>
</evidence>
<evidence type="ECO:0000256" key="4">
    <source>
        <dbReference type="ARBA" id="ARBA00023136"/>
    </source>
</evidence>
<dbReference type="PANTHER" id="PTHR11730:SF58">
    <property type="entry name" value="AMMONIUM TRANSPORTER"/>
    <property type="match status" value="1"/>
</dbReference>